<dbReference type="OrthoDB" id="7784007at2759"/>
<comment type="caution">
    <text evidence="1">The sequence shown here is derived from an EMBL/GenBank/DDBJ whole genome shotgun (WGS) entry which is preliminary data.</text>
</comment>
<dbReference type="AlphaFoldDB" id="A0A9Q0S0X6"/>
<proteinExistence type="predicted"/>
<gene>
    <name evidence="1" type="ORF">Bhyg_12162</name>
</gene>
<evidence type="ECO:0000313" key="2">
    <source>
        <dbReference type="Proteomes" id="UP001151699"/>
    </source>
</evidence>
<keyword evidence="2" id="KW-1185">Reference proteome</keyword>
<protein>
    <submittedName>
        <fullName evidence="1">Uncharacterized protein</fullName>
    </submittedName>
</protein>
<dbReference type="Proteomes" id="UP001151699">
    <property type="component" value="Chromosome X"/>
</dbReference>
<accession>A0A9Q0S0X6</accession>
<name>A0A9Q0S0X6_9DIPT</name>
<evidence type="ECO:0000313" key="1">
    <source>
        <dbReference type="EMBL" id="KAJ6639418.1"/>
    </source>
</evidence>
<organism evidence="1 2">
    <name type="scientific">Pseudolycoriella hygida</name>
    <dbReference type="NCBI Taxonomy" id="35572"/>
    <lineage>
        <taxon>Eukaryota</taxon>
        <taxon>Metazoa</taxon>
        <taxon>Ecdysozoa</taxon>
        <taxon>Arthropoda</taxon>
        <taxon>Hexapoda</taxon>
        <taxon>Insecta</taxon>
        <taxon>Pterygota</taxon>
        <taxon>Neoptera</taxon>
        <taxon>Endopterygota</taxon>
        <taxon>Diptera</taxon>
        <taxon>Nematocera</taxon>
        <taxon>Sciaroidea</taxon>
        <taxon>Sciaridae</taxon>
        <taxon>Pseudolycoriella</taxon>
    </lineage>
</organism>
<reference evidence="1" key="1">
    <citation type="submission" date="2022-07" db="EMBL/GenBank/DDBJ databases">
        <authorList>
            <person name="Trinca V."/>
            <person name="Uliana J.V.C."/>
            <person name="Torres T.T."/>
            <person name="Ward R.J."/>
            <person name="Monesi N."/>
        </authorList>
    </citation>
    <scope>NUCLEOTIDE SEQUENCE</scope>
    <source>
        <strain evidence="1">HSMRA1968</strain>
        <tissue evidence="1">Whole embryos</tissue>
    </source>
</reference>
<dbReference type="EMBL" id="WJQU01000003">
    <property type="protein sequence ID" value="KAJ6639418.1"/>
    <property type="molecule type" value="Genomic_DNA"/>
</dbReference>
<sequence>MSKRNSKIATCNRKDSEDVIDVDAPRKWTVTEQNKLQHLIDTGDMSLNDGAAKLKDKDPTFREFSNSVIGYHLALPRKNKLKSKQPLSGVNGTGVVASVNDVFTQHGIIPTNSLSASNVDIDGSHVGSSYELSFDNMPFLRFSYMKYAKKQEKLVVILDLPGGSSDFNWEFNEVGDGIIIVVNWSRSLYDVGTLFRSHLDAAIISLEHPKLHAMQNEALRQGYSSKQISQWRLKVDLGKRFHKDDGTWSLDSFQHEGNKILLLEFSGFQEETLKKEKRGKFA</sequence>